<dbReference type="AlphaFoldDB" id="A0A0F9FNB6"/>
<accession>A0A0F9FNB6</accession>
<organism evidence="1">
    <name type="scientific">marine sediment metagenome</name>
    <dbReference type="NCBI Taxonomy" id="412755"/>
    <lineage>
        <taxon>unclassified sequences</taxon>
        <taxon>metagenomes</taxon>
        <taxon>ecological metagenomes</taxon>
    </lineage>
</organism>
<sequence length="176" mass="19483">MAMRVSGILDILFDDIGDVEREAYATIAVDLSLRTEELEESDPDSYGFRKFFPGQQSWRASASYNEVILSDLTQQVAQIALEELAFERTKFAIVFTSAAGRTYTGRAWIPSLSFPAGDQSTFRASIEFIGIGELVSRGPPHFLLDPESLLLYLPESIVASGTFLTEWTNLGAQGSW</sequence>
<name>A0A0F9FNB6_9ZZZZ</name>
<proteinExistence type="predicted"/>
<dbReference type="EMBL" id="LAZR01031851">
    <property type="protein sequence ID" value="KKL52552.1"/>
    <property type="molecule type" value="Genomic_DNA"/>
</dbReference>
<gene>
    <name evidence="1" type="ORF">LCGC14_2284300</name>
</gene>
<evidence type="ECO:0000313" key="1">
    <source>
        <dbReference type="EMBL" id="KKL52552.1"/>
    </source>
</evidence>
<reference evidence="1" key="1">
    <citation type="journal article" date="2015" name="Nature">
        <title>Complex archaea that bridge the gap between prokaryotes and eukaryotes.</title>
        <authorList>
            <person name="Spang A."/>
            <person name="Saw J.H."/>
            <person name="Jorgensen S.L."/>
            <person name="Zaremba-Niedzwiedzka K."/>
            <person name="Martijn J."/>
            <person name="Lind A.E."/>
            <person name="van Eijk R."/>
            <person name="Schleper C."/>
            <person name="Guy L."/>
            <person name="Ettema T.J."/>
        </authorList>
    </citation>
    <scope>NUCLEOTIDE SEQUENCE</scope>
</reference>
<protein>
    <submittedName>
        <fullName evidence="1">Uncharacterized protein</fullName>
    </submittedName>
</protein>
<comment type="caution">
    <text evidence="1">The sequence shown here is derived from an EMBL/GenBank/DDBJ whole genome shotgun (WGS) entry which is preliminary data.</text>
</comment>